<dbReference type="EnsemblMetazoa" id="CJA42641.1">
    <property type="protein sequence ID" value="CJA42641.1"/>
    <property type="gene ID" value="WBGene00218489"/>
</dbReference>
<dbReference type="AlphaFoldDB" id="A0A8R1EWF4"/>
<protein>
    <submittedName>
        <fullName evidence="1">Uncharacterized protein</fullName>
    </submittedName>
</protein>
<reference evidence="2" key="1">
    <citation type="submission" date="2010-08" db="EMBL/GenBank/DDBJ databases">
        <authorList>
            <consortium name="Caenorhabditis japonica Sequencing Consortium"/>
            <person name="Wilson R.K."/>
        </authorList>
    </citation>
    <scope>NUCLEOTIDE SEQUENCE [LARGE SCALE GENOMIC DNA]</scope>
    <source>
        <strain evidence="2">DF5081</strain>
    </source>
</reference>
<reference evidence="1" key="2">
    <citation type="submission" date="2022-06" db="UniProtKB">
        <authorList>
            <consortium name="EnsemblMetazoa"/>
        </authorList>
    </citation>
    <scope>IDENTIFICATION</scope>
    <source>
        <strain evidence="1">DF5081</strain>
    </source>
</reference>
<keyword evidence="2" id="KW-1185">Reference proteome</keyword>
<evidence type="ECO:0000313" key="1">
    <source>
        <dbReference type="EnsemblMetazoa" id="CJA42641.1"/>
    </source>
</evidence>
<evidence type="ECO:0000313" key="2">
    <source>
        <dbReference type="Proteomes" id="UP000005237"/>
    </source>
</evidence>
<dbReference type="Proteomes" id="UP000005237">
    <property type="component" value="Unassembled WGS sequence"/>
</dbReference>
<organism evidence="1 2">
    <name type="scientific">Caenorhabditis japonica</name>
    <dbReference type="NCBI Taxonomy" id="281687"/>
    <lineage>
        <taxon>Eukaryota</taxon>
        <taxon>Metazoa</taxon>
        <taxon>Ecdysozoa</taxon>
        <taxon>Nematoda</taxon>
        <taxon>Chromadorea</taxon>
        <taxon>Rhabditida</taxon>
        <taxon>Rhabditina</taxon>
        <taxon>Rhabditomorpha</taxon>
        <taxon>Rhabditoidea</taxon>
        <taxon>Rhabditidae</taxon>
        <taxon>Peloderinae</taxon>
        <taxon>Caenorhabditis</taxon>
    </lineage>
</organism>
<proteinExistence type="predicted"/>
<accession>A0A8R1EWF4</accession>
<sequence>MDARPPSRRRHSEDVPTAKRLQASFECFFSTVFQPEVA</sequence>
<name>A0A8R1EWF4_CAEJA</name>